<dbReference type="AlphaFoldDB" id="A0A1F6GBK9"/>
<protein>
    <submittedName>
        <fullName evidence="1">Uncharacterized protein</fullName>
    </submittedName>
</protein>
<evidence type="ECO:0000313" key="2">
    <source>
        <dbReference type="Proteomes" id="UP000178449"/>
    </source>
</evidence>
<sequence>MSFFSLFSAFLQLDGETHMLFSCVLESPRTAEKPLLEDTEFLIEASAPLACKVKFFRAVIPDERLAVIVGEAQKSHQINLKYFCDEDSNLKISDYRKVLQLDSDSSQNQARFLFPAPESINYSTCPVEIFYTESQARLIKLMSDWDYEQTELFQEKILAELQRQTGLSFKTAYRFRLGCFEVYRSSHLQQFPYIQPTQSGFEIHPSTSGNDATHCIHVVLRDGEDIIFDRLLRLDPSNVVQVNINGPFNNIEITYFDKQGNLLHKEHRSDIDEGITINMQISSGGAKRIEDELTMYLERRNQPESPKAAEVDTGLISNPIVIQSDKSLVKQNKRALSRLFLKADSQLKGNFFKEKDEKGKAYSWLIDFINGSKSIWIIDPYLSSKTVIQAFRRINHEVEVRAITSIGKGEEQIQKELETALAECGKDIACALQVVNLTKNDKGKLFHDRFLLRFDKEKPEAYMLSNSLSTYGENFPFTVMQLDWRTTDKVIAYFNEILSESGTDNKRLWDSREFHKQIKGQINDNWLLNSSFFQFGLNFILGGKFDLTDLAAQVEFGTYDEGGFILRKQESVGFKTNLDIFQDQLRKNVLAANIDALSVDELASILLAFGELAARCHADELKQELAAWLMNLAEKDSLTRVLNRIIAFYDKNAPFEAQHSLDIIYPKNDSLTRLFEVAEWIVQAPLEIRGRYYGLQRSAELIVPLFPLQIELGGLNQEEIIIKNILQGIIEALGYSQTHCSGKVIGNLLQSKMPIFKVIACCHLNQIDCSLEKLANQLKLNGISDELTILTLARKYKSFMHRFYCIKDRAGADVESHLENMSDISRKTCEIWEQSNVSERYLEAIYRSFFGKYKFALGFIEPLGNQREKQKFCQFLISQLEAEYGWLERSEEANGINDHEAEVLVWAAKAYQIAYPEKIFERVGEWDKTFVAFAKGRLEKPLYKGNTSNLCNRMAALYFFISEAVLCFLAHETIPCKLSVLVDGLITDTDSLFAYENCSMNHTSGLPGRITGNITKIRTLMGKMEQTEPIPD</sequence>
<dbReference type="Proteomes" id="UP000178449">
    <property type="component" value="Unassembled WGS sequence"/>
</dbReference>
<comment type="caution">
    <text evidence="1">The sequence shown here is derived from an EMBL/GenBank/DDBJ whole genome shotgun (WGS) entry which is preliminary data.</text>
</comment>
<accession>A0A1F6GBK9</accession>
<evidence type="ECO:0000313" key="1">
    <source>
        <dbReference type="EMBL" id="OGG95495.1"/>
    </source>
</evidence>
<gene>
    <name evidence="1" type="ORF">A2527_07220</name>
</gene>
<reference evidence="1 2" key="1">
    <citation type="journal article" date="2016" name="Nat. Commun.">
        <title>Thousands of microbial genomes shed light on interconnected biogeochemical processes in an aquifer system.</title>
        <authorList>
            <person name="Anantharaman K."/>
            <person name="Brown C.T."/>
            <person name="Hug L.A."/>
            <person name="Sharon I."/>
            <person name="Castelle C.J."/>
            <person name="Probst A.J."/>
            <person name="Thomas B.C."/>
            <person name="Singh A."/>
            <person name="Wilkins M.J."/>
            <person name="Karaoz U."/>
            <person name="Brodie E.L."/>
            <person name="Williams K.H."/>
            <person name="Hubbard S.S."/>
            <person name="Banfield J.F."/>
        </authorList>
    </citation>
    <scope>NUCLEOTIDE SEQUENCE [LARGE SCALE GENOMIC DNA]</scope>
</reference>
<name>A0A1F6GBK9_9PROT</name>
<proteinExistence type="predicted"/>
<dbReference type="EMBL" id="MFNE01000022">
    <property type="protein sequence ID" value="OGG95495.1"/>
    <property type="molecule type" value="Genomic_DNA"/>
</dbReference>
<dbReference type="NCBIfam" id="NF040700">
    <property type="entry name" value="VPA1262_N_dom"/>
    <property type="match status" value="1"/>
</dbReference>
<dbReference type="STRING" id="1817772.A2527_07220"/>
<organism evidence="1 2">
    <name type="scientific">Candidatus Lambdaproteobacteria bacterium RIFOXYD2_FULL_50_16</name>
    <dbReference type="NCBI Taxonomy" id="1817772"/>
    <lineage>
        <taxon>Bacteria</taxon>
        <taxon>Pseudomonadati</taxon>
        <taxon>Pseudomonadota</taxon>
        <taxon>Candidatus Lambdaproteobacteria</taxon>
    </lineage>
</organism>